<dbReference type="Proteomes" id="UP000016183">
    <property type="component" value="Unassembled WGS sequence"/>
</dbReference>
<accession>M2ABH7</accession>
<sequence>MKKEKLLTAERIAEITAHEIDLSDIPEITKEQWEKGHFKNQSALSVSIDIDNASWLKKIGSSANEYTVNRILRWARQNGYPVAVQG</sequence>
<comment type="caution">
    <text evidence="1">The sequence shown here is derived from an EMBL/GenBank/DDBJ whole genome shotgun (WGS) entry which is preliminary data.</text>
</comment>
<dbReference type="RefSeq" id="WP_010697572.1">
    <property type="nucleotide sequence ID" value="NZ_KB442454.1"/>
</dbReference>
<dbReference type="PATRIC" id="fig|999437.3.peg.2632"/>
<gene>
    <name evidence="1" type="ORF">HMPREF9733_02552</name>
</gene>
<evidence type="ECO:0000313" key="2">
    <source>
        <dbReference type="Proteomes" id="UP000016183"/>
    </source>
</evidence>
<dbReference type="EMBL" id="AGDZ01000037">
    <property type="protein sequence ID" value="EMB19996.1"/>
    <property type="molecule type" value="Genomic_DNA"/>
</dbReference>
<reference evidence="1 2" key="1">
    <citation type="submission" date="2012-01" db="EMBL/GenBank/DDBJ databases">
        <title>The Genome Sequence of Treponema denticola SP33.</title>
        <authorList>
            <consortium name="The Broad Institute Genome Sequencing Platform"/>
            <person name="Earl A."/>
            <person name="Ward D."/>
            <person name="Feldgarden M."/>
            <person name="Gevers D."/>
            <person name="Blanton J.M."/>
            <person name="Fenno C.J."/>
            <person name="Baranova O.V."/>
            <person name="Mathney J."/>
            <person name="Dewhirst F.E."/>
            <person name="Izard J."/>
            <person name="Young S.K."/>
            <person name="Zeng Q."/>
            <person name="Gargeya S."/>
            <person name="Fitzgerald M."/>
            <person name="Haas B."/>
            <person name="Abouelleil A."/>
            <person name="Alvarado L."/>
            <person name="Arachchi H.M."/>
            <person name="Berlin A."/>
            <person name="Chapman S.B."/>
            <person name="Gearin G."/>
            <person name="Goldberg J."/>
            <person name="Griggs A."/>
            <person name="Gujja S."/>
            <person name="Hansen M."/>
            <person name="Heiman D."/>
            <person name="Howarth C."/>
            <person name="Larimer J."/>
            <person name="Lui A."/>
            <person name="MacDonald P.J.P."/>
            <person name="McCowen C."/>
            <person name="Montmayeur A."/>
            <person name="Murphy C."/>
            <person name="Neiman D."/>
            <person name="Pearson M."/>
            <person name="Priest M."/>
            <person name="Roberts A."/>
            <person name="Saif S."/>
            <person name="Shea T."/>
            <person name="Sisk P."/>
            <person name="Stolte C."/>
            <person name="Sykes S."/>
            <person name="Wortman J."/>
            <person name="Nusbaum C."/>
            <person name="Birren B."/>
        </authorList>
    </citation>
    <scope>NUCLEOTIDE SEQUENCE [LARGE SCALE GENOMIC DNA]</scope>
    <source>
        <strain evidence="1 2">SP33</strain>
    </source>
</reference>
<dbReference type="AlphaFoldDB" id="M2ABH7"/>
<organism evidence="1 2">
    <name type="scientific">Treponema denticola SP33</name>
    <dbReference type="NCBI Taxonomy" id="999437"/>
    <lineage>
        <taxon>Bacteria</taxon>
        <taxon>Pseudomonadati</taxon>
        <taxon>Spirochaetota</taxon>
        <taxon>Spirochaetia</taxon>
        <taxon>Spirochaetales</taxon>
        <taxon>Treponemataceae</taxon>
        <taxon>Treponema</taxon>
    </lineage>
</organism>
<evidence type="ECO:0000313" key="1">
    <source>
        <dbReference type="EMBL" id="EMB19996.1"/>
    </source>
</evidence>
<dbReference type="OrthoDB" id="9796641at2"/>
<name>M2ABH7_TREDN</name>
<protein>
    <submittedName>
        <fullName evidence="1">Uncharacterized protein</fullName>
    </submittedName>
</protein>
<dbReference type="HOGENOM" id="CLU_140900_2_1_12"/>
<proteinExistence type="predicted"/>